<keyword evidence="4" id="KW-0249">Electron transport</keyword>
<proteinExistence type="predicted"/>
<dbReference type="EMBL" id="UOYO01000035">
    <property type="protein sequence ID" value="VAY87772.1"/>
    <property type="molecule type" value="Genomic_DNA"/>
</dbReference>
<dbReference type="GO" id="GO:0020037">
    <property type="term" value="F:heme binding"/>
    <property type="evidence" value="ECO:0007669"/>
    <property type="project" value="InterPro"/>
</dbReference>
<sequence length="409" mass="44778">MYTLENTKLKKSLIGVGLSVSLILMSGCIDNKPKNIKTTNTNMKSMNKSVDGAIFYETKNGKYTSYYVNNQNIKVTSKGRAPTPTEIAAWDVDVMPDGTGLPKYDTKHGKVVLNADGSKKIAQGSIEWGNELYDAQCSMCHGDFGSGGQGGYPALSGGDIESLTNQLKNPADKVPNEEPPSKRIGSYWPYASTLFWYIQDGMPFPHPKSLSNSETYAIAAYLLMENGVQFNGTDMEEDFIMDQEKYKSIVMPNAKGFYPNVDTPKNPQQGVDNMTKYLSDPKNYGAGKRCMTDCIKGEVPILRIKNELKGITPEPSTLRDLPEVKKTAPEHPGKSEYETSCSACHANAAIGAPVVGNKEAWNSVMEKGIEKVYHNAINGINGMPPKGGNMSLSDAQVKEIIDYMIDDSK</sequence>
<accession>A0A3B1DTJ2</accession>
<dbReference type="GO" id="GO:0009055">
    <property type="term" value="F:electron transfer activity"/>
    <property type="evidence" value="ECO:0007669"/>
    <property type="project" value="InterPro"/>
</dbReference>
<dbReference type="Gene3D" id="1.10.760.10">
    <property type="entry name" value="Cytochrome c-like domain"/>
    <property type="match status" value="2"/>
</dbReference>
<dbReference type="Pfam" id="PF13442">
    <property type="entry name" value="Cytochrome_CBB3"/>
    <property type="match status" value="2"/>
</dbReference>
<gene>
    <name evidence="7" type="ORF">MNB_ARC-1_80</name>
</gene>
<evidence type="ECO:0000256" key="2">
    <source>
        <dbReference type="ARBA" id="ARBA00022617"/>
    </source>
</evidence>
<keyword evidence="3" id="KW-0479">Metal-binding</keyword>
<dbReference type="PROSITE" id="PS51007">
    <property type="entry name" value="CYTC"/>
    <property type="match status" value="2"/>
</dbReference>
<protein>
    <submittedName>
        <fullName evidence="7">Sulfite dehydrogenase cytochrome subunit SoxD</fullName>
    </submittedName>
</protein>
<dbReference type="GO" id="GO:0005506">
    <property type="term" value="F:iron ion binding"/>
    <property type="evidence" value="ECO:0007669"/>
    <property type="project" value="InterPro"/>
</dbReference>
<keyword evidence="2" id="KW-0349">Heme</keyword>
<dbReference type="PANTHER" id="PTHR35008:SF8">
    <property type="entry name" value="ALCOHOL DEHYDROGENASE CYTOCHROME C SUBUNIT"/>
    <property type="match status" value="1"/>
</dbReference>
<evidence type="ECO:0000256" key="5">
    <source>
        <dbReference type="ARBA" id="ARBA00023004"/>
    </source>
</evidence>
<reference evidence="7" key="1">
    <citation type="submission" date="2018-10" db="EMBL/GenBank/DDBJ databases">
        <authorList>
            <person name="Aoki K."/>
        </authorList>
    </citation>
    <scope>NUCLEOTIDE SEQUENCE</scope>
</reference>
<dbReference type="SUPFAM" id="SSF46626">
    <property type="entry name" value="Cytochrome c"/>
    <property type="match status" value="2"/>
</dbReference>
<dbReference type="InterPro" id="IPR036909">
    <property type="entry name" value="Cyt_c-like_dom_sf"/>
</dbReference>
<feature type="domain" description="Cytochrome c" evidence="6">
    <location>
        <begin position="328"/>
        <end position="408"/>
    </location>
</feature>
<dbReference type="AlphaFoldDB" id="A0A3B1DTJ2"/>
<evidence type="ECO:0000256" key="1">
    <source>
        <dbReference type="ARBA" id="ARBA00022448"/>
    </source>
</evidence>
<organism evidence="7">
    <name type="scientific">hydrothermal vent metagenome</name>
    <dbReference type="NCBI Taxonomy" id="652676"/>
    <lineage>
        <taxon>unclassified sequences</taxon>
        <taxon>metagenomes</taxon>
        <taxon>ecological metagenomes</taxon>
    </lineage>
</organism>
<name>A0A3B1DTJ2_9ZZZZ</name>
<dbReference type="InterPro" id="IPR009056">
    <property type="entry name" value="Cyt_c-like_dom"/>
</dbReference>
<evidence type="ECO:0000256" key="4">
    <source>
        <dbReference type="ARBA" id="ARBA00022982"/>
    </source>
</evidence>
<dbReference type="InterPro" id="IPR051459">
    <property type="entry name" value="Cytochrome_c-type_DH"/>
</dbReference>
<feature type="domain" description="Cytochrome c" evidence="6">
    <location>
        <begin position="124"/>
        <end position="226"/>
    </location>
</feature>
<evidence type="ECO:0000313" key="7">
    <source>
        <dbReference type="EMBL" id="VAY87772.1"/>
    </source>
</evidence>
<dbReference type="PRINTS" id="PR00607">
    <property type="entry name" value="CYTCHROMECIE"/>
</dbReference>
<dbReference type="PANTHER" id="PTHR35008">
    <property type="entry name" value="BLL4482 PROTEIN-RELATED"/>
    <property type="match status" value="1"/>
</dbReference>
<keyword evidence="1" id="KW-0813">Transport</keyword>
<dbReference type="InterPro" id="IPR002323">
    <property type="entry name" value="Cyt_CIE"/>
</dbReference>
<keyword evidence="5" id="KW-0408">Iron</keyword>
<evidence type="ECO:0000256" key="3">
    <source>
        <dbReference type="ARBA" id="ARBA00022723"/>
    </source>
</evidence>
<evidence type="ECO:0000259" key="6">
    <source>
        <dbReference type="PROSITE" id="PS51007"/>
    </source>
</evidence>